<feature type="region of interest" description="Disordered" evidence="2">
    <location>
        <begin position="433"/>
        <end position="532"/>
    </location>
</feature>
<organism evidence="4 5">
    <name type="scientific">Mucor velutinosus</name>
    <dbReference type="NCBI Taxonomy" id="708070"/>
    <lineage>
        <taxon>Eukaryota</taxon>
        <taxon>Fungi</taxon>
        <taxon>Fungi incertae sedis</taxon>
        <taxon>Mucoromycota</taxon>
        <taxon>Mucoromycotina</taxon>
        <taxon>Mucoromycetes</taxon>
        <taxon>Mucorales</taxon>
        <taxon>Mucorineae</taxon>
        <taxon>Mucoraceae</taxon>
        <taxon>Mucor</taxon>
    </lineage>
</organism>
<evidence type="ECO:0000256" key="2">
    <source>
        <dbReference type="SAM" id="MobiDB-lite"/>
    </source>
</evidence>
<dbReference type="GO" id="GO:0071818">
    <property type="term" value="C:BAT3 complex"/>
    <property type="evidence" value="ECO:0007669"/>
    <property type="project" value="TreeGrafter"/>
</dbReference>
<dbReference type="InterPro" id="IPR000626">
    <property type="entry name" value="Ubiquitin-like_dom"/>
</dbReference>
<evidence type="ECO:0000256" key="1">
    <source>
        <dbReference type="SAM" id="Coils"/>
    </source>
</evidence>
<feature type="compositionally biased region" description="Polar residues" evidence="2">
    <location>
        <begin position="105"/>
        <end position="125"/>
    </location>
</feature>
<feature type="compositionally biased region" description="Low complexity" evidence="2">
    <location>
        <begin position="200"/>
        <end position="210"/>
    </location>
</feature>
<dbReference type="PROSITE" id="PS50053">
    <property type="entry name" value="UBIQUITIN_2"/>
    <property type="match status" value="1"/>
</dbReference>
<sequence>MAETLPETPTPTTIEQIALQIKSMEQRTTSVTLPRNASVLDLKQEVQVAFDVDSNRQRLIFQGRVLKDDKNLADYANLDNGKVVHLVIRPVDAPRNPLNDDPNPGANTRTNRAAPNGRSRTFPSISSRFPLMEGYAFITLDSTIGDIGDSQSLLTSMMNAYSSGRSPVSGTATSNNISTTNTNGARASPGALPRTPFSFSFSNGRSSNQSDFTSPIGTNPLTDRISSSLPFPPSVEVRLARTLGSMRNVRNMLEDSNIANDGAYAIHPATATNPATPNSTPEQLQEIRNRLRNSGNSQSTQIGMVLNELADLMTEAVPRMRQVADDLREENQSAEQERITSRRVLNMSRIVQGMSLINHFLGSVLASADIEASRRSAQSNTNPSSTASTLPSARSSSTPATTTAASNTARSTSTSSPSLVRLPSYLFPRGMTEAIRTNSPTAVRTATPPSRTISSPNPPLRKKEKSSLSTSCTMGEPSTAETSTSASTNTSTNTPADERMSQKRKLDDKDDQDQDTPKKLKNQKGKEKDKKE</sequence>
<dbReference type="EMBL" id="JASEJX010000038">
    <property type="protein sequence ID" value="KAK4509734.1"/>
    <property type="molecule type" value="Genomic_DNA"/>
</dbReference>
<dbReference type="GO" id="GO:0036503">
    <property type="term" value="P:ERAD pathway"/>
    <property type="evidence" value="ECO:0007669"/>
    <property type="project" value="TreeGrafter"/>
</dbReference>
<feature type="compositionally biased region" description="Low complexity" evidence="2">
    <location>
        <begin position="376"/>
        <end position="421"/>
    </location>
</feature>
<keyword evidence="5" id="KW-1185">Reference proteome</keyword>
<dbReference type="SMART" id="SM00213">
    <property type="entry name" value="UBQ"/>
    <property type="match status" value="1"/>
</dbReference>
<dbReference type="PANTHER" id="PTHR15204:SF0">
    <property type="entry name" value="LARGE PROLINE-RICH PROTEIN BAG6"/>
    <property type="match status" value="1"/>
</dbReference>
<comment type="caution">
    <text evidence="4">The sequence shown here is derived from an EMBL/GenBank/DDBJ whole genome shotgun (WGS) entry which is preliminary data.</text>
</comment>
<dbReference type="SUPFAM" id="SSF54236">
    <property type="entry name" value="Ubiquitin-like"/>
    <property type="match status" value="1"/>
</dbReference>
<dbReference type="Pfam" id="PF00240">
    <property type="entry name" value="ubiquitin"/>
    <property type="match status" value="1"/>
</dbReference>
<keyword evidence="1" id="KW-0175">Coiled coil</keyword>
<feature type="coiled-coil region" evidence="1">
    <location>
        <begin position="317"/>
        <end position="344"/>
    </location>
</feature>
<evidence type="ECO:0000259" key="3">
    <source>
        <dbReference type="PROSITE" id="PS50053"/>
    </source>
</evidence>
<feature type="compositionally biased region" description="Polar residues" evidence="2">
    <location>
        <begin position="211"/>
        <end position="227"/>
    </location>
</feature>
<feature type="region of interest" description="Disordered" evidence="2">
    <location>
        <begin position="92"/>
        <end position="125"/>
    </location>
</feature>
<dbReference type="GO" id="GO:0051787">
    <property type="term" value="F:misfolded protein binding"/>
    <property type="evidence" value="ECO:0007669"/>
    <property type="project" value="TreeGrafter"/>
</dbReference>
<dbReference type="Proteomes" id="UP001304243">
    <property type="component" value="Unassembled WGS sequence"/>
</dbReference>
<accession>A0AAN7HJV7</accession>
<dbReference type="InterPro" id="IPR029071">
    <property type="entry name" value="Ubiquitin-like_domsf"/>
</dbReference>
<dbReference type="GeneID" id="89950722"/>
<feature type="domain" description="Ubiquitin-like" evidence="3">
    <location>
        <begin position="17"/>
        <end position="93"/>
    </location>
</feature>
<dbReference type="CDD" id="cd17039">
    <property type="entry name" value="Ubl_ubiquitin_like"/>
    <property type="match status" value="1"/>
</dbReference>
<evidence type="ECO:0000313" key="4">
    <source>
        <dbReference type="EMBL" id="KAK4509734.1"/>
    </source>
</evidence>
<dbReference type="AlphaFoldDB" id="A0AAN7HJV7"/>
<dbReference type="RefSeq" id="XP_064676400.1">
    <property type="nucleotide sequence ID" value="XM_064826302.1"/>
</dbReference>
<dbReference type="Gene3D" id="3.10.20.90">
    <property type="entry name" value="Phosphatidylinositol 3-kinase Catalytic Subunit, Chain A, domain 1"/>
    <property type="match status" value="1"/>
</dbReference>
<feature type="region of interest" description="Disordered" evidence="2">
    <location>
        <begin position="375"/>
        <end position="421"/>
    </location>
</feature>
<dbReference type="GO" id="GO:0031593">
    <property type="term" value="F:polyubiquitin modification-dependent protein binding"/>
    <property type="evidence" value="ECO:0007669"/>
    <property type="project" value="TreeGrafter"/>
</dbReference>
<feature type="compositionally biased region" description="Low complexity" evidence="2">
    <location>
        <begin position="476"/>
        <end position="495"/>
    </location>
</feature>
<name>A0AAN7HJV7_9FUNG</name>
<dbReference type="PANTHER" id="PTHR15204">
    <property type="entry name" value="LARGE PROLINE-RICH PROTEIN BAG6"/>
    <property type="match status" value="1"/>
</dbReference>
<protein>
    <recommendedName>
        <fullName evidence="3">Ubiquitin-like domain-containing protein</fullName>
    </recommendedName>
</protein>
<gene>
    <name evidence="4" type="ORF">ATC70_007036</name>
</gene>
<feature type="compositionally biased region" description="Basic and acidic residues" evidence="2">
    <location>
        <begin position="496"/>
        <end position="508"/>
    </location>
</feature>
<proteinExistence type="predicted"/>
<feature type="region of interest" description="Disordered" evidence="2">
    <location>
        <begin position="200"/>
        <end position="227"/>
    </location>
</feature>
<evidence type="ECO:0000313" key="5">
    <source>
        <dbReference type="Proteomes" id="UP001304243"/>
    </source>
</evidence>
<feature type="compositionally biased region" description="Polar residues" evidence="2">
    <location>
        <begin position="435"/>
        <end position="455"/>
    </location>
</feature>
<reference evidence="4 5" key="1">
    <citation type="submission" date="2022-11" db="EMBL/GenBank/DDBJ databases">
        <title>Mucor velutinosus strain NIH1002 WGS.</title>
        <authorList>
            <person name="Subramanian P."/>
            <person name="Mullikin J.C."/>
            <person name="Segre J.A."/>
            <person name="Zelazny A.M."/>
        </authorList>
    </citation>
    <scope>NUCLEOTIDE SEQUENCE [LARGE SCALE GENOMIC DNA]</scope>
    <source>
        <strain evidence="4 5">NIH1002</strain>
    </source>
</reference>